<reference evidence="3 4" key="1">
    <citation type="submission" date="2017-08" db="EMBL/GenBank/DDBJ databases">
        <title>Infants hospitalized years apart are colonized by the same room-sourced microbial strains.</title>
        <authorList>
            <person name="Brooks B."/>
            <person name="Olm M.R."/>
            <person name="Firek B.A."/>
            <person name="Baker R."/>
            <person name="Thomas B.C."/>
            <person name="Morowitz M.J."/>
            <person name="Banfield J.F."/>
        </authorList>
    </citation>
    <scope>NUCLEOTIDE SEQUENCE [LARGE SCALE GENOMIC DNA]</scope>
    <source>
        <strain evidence="3">S2_005_002_R2_29</strain>
    </source>
</reference>
<evidence type="ECO:0000256" key="1">
    <source>
        <dbReference type="ARBA" id="ARBA00022801"/>
    </source>
</evidence>
<dbReference type="PANTHER" id="PTHR23403:SF6">
    <property type="entry name" value="CYTOSOLIC NEUTRAL TREHALASE-RELATED"/>
    <property type="match status" value="1"/>
</dbReference>
<protein>
    <submittedName>
        <fullName evidence="3">Alpha,alpha-trehalase</fullName>
    </submittedName>
</protein>
<dbReference type="GO" id="GO:0005993">
    <property type="term" value="P:trehalose catabolic process"/>
    <property type="evidence" value="ECO:0007669"/>
    <property type="project" value="TreeGrafter"/>
</dbReference>
<dbReference type="PANTHER" id="PTHR23403">
    <property type="entry name" value="TREHALASE"/>
    <property type="match status" value="1"/>
</dbReference>
<name>A0A2W5N353_9BACT</name>
<keyword evidence="2" id="KW-0326">Glycosidase</keyword>
<evidence type="ECO:0000313" key="4">
    <source>
        <dbReference type="Proteomes" id="UP000249417"/>
    </source>
</evidence>
<dbReference type="Proteomes" id="UP000249417">
    <property type="component" value="Unassembled WGS sequence"/>
</dbReference>
<dbReference type="InterPro" id="IPR018232">
    <property type="entry name" value="Glyco_hydro_37_CS"/>
</dbReference>
<keyword evidence="1" id="KW-0378">Hydrolase</keyword>
<dbReference type="Pfam" id="PF01204">
    <property type="entry name" value="Trehalase"/>
    <property type="match status" value="1"/>
</dbReference>
<comment type="caution">
    <text evidence="3">The sequence shown here is derived from an EMBL/GenBank/DDBJ whole genome shotgun (WGS) entry which is preliminary data.</text>
</comment>
<dbReference type="AlphaFoldDB" id="A0A2W5N353"/>
<dbReference type="Gene3D" id="1.50.10.10">
    <property type="match status" value="1"/>
</dbReference>
<dbReference type="InterPro" id="IPR012341">
    <property type="entry name" value="6hp_glycosidase-like_sf"/>
</dbReference>
<evidence type="ECO:0000313" key="3">
    <source>
        <dbReference type="EMBL" id="PZQ47882.1"/>
    </source>
</evidence>
<dbReference type="InterPro" id="IPR001661">
    <property type="entry name" value="Glyco_hydro_37"/>
</dbReference>
<proteinExistence type="predicted"/>
<dbReference type="EMBL" id="QFQB01000009">
    <property type="protein sequence ID" value="PZQ47882.1"/>
    <property type="molecule type" value="Genomic_DNA"/>
</dbReference>
<gene>
    <name evidence="3" type="ORF">DI551_02655</name>
</gene>
<dbReference type="PROSITE" id="PS00928">
    <property type="entry name" value="TREHALASE_2"/>
    <property type="match status" value="1"/>
</dbReference>
<sequence length="535" mass="61040">MKKPPSKTLNPCKKVWVSATQAGYLLYRKVPIMNKDLLSTVEDTPRILLRKDLCKSSGDPKLDGKLPPVYVPQEDFEHARKTVSNPDQLVMLPEGFDHAPFFGPDADHGLLYLPFPYLVPGGRFNEMYGWDSAFPVFAWADSQPKLIREQIDNQLYQIKAYDKVLNANRTYYLSRSQPPLLSAMVMRLWEEIEKRPWSDFDPDGIYKDAMQWLQYAYKELVKFHTYWVTGDRLADDTGLSRYWDEGVEPAPEVLSSEHGHFHHAIEFYKHNAISTDNSEDALLFLNPDTSTLTPLYHRANRAMRAAGFDPTGHWGYGALRCVFHAPACLNSLLYAMENDLAKIASMLKLQDNPWAALAKERKAKMREFLFNEDTGAYVDYDFARKRLNTKPFATLFYPLWAGLYDPETESEQIKKLVAHALEQLETPYGIVTSTEVSGSQWDYPYGWPPLQYFAFTGLARCGFMEDAKRIAQKYIDLTSTVMASNGSLYEKYNVVEGNAEVHVVNGYDVNVSERGTFLWSAATVALARKLLDSGE</sequence>
<organism evidence="3 4">
    <name type="scientific">Micavibrio aeruginosavorus</name>
    <dbReference type="NCBI Taxonomy" id="349221"/>
    <lineage>
        <taxon>Bacteria</taxon>
        <taxon>Pseudomonadati</taxon>
        <taxon>Bdellovibrionota</taxon>
        <taxon>Bdellovibrionia</taxon>
        <taxon>Bdellovibrionales</taxon>
        <taxon>Pseudobdellovibrionaceae</taxon>
        <taxon>Micavibrio</taxon>
    </lineage>
</organism>
<dbReference type="InterPro" id="IPR008928">
    <property type="entry name" value="6-hairpin_glycosidase_sf"/>
</dbReference>
<evidence type="ECO:0000256" key="2">
    <source>
        <dbReference type="ARBA" id="ARBA00023295"/>
    </source>
</evidence>
<dbReference type="GO" id="GO:0004555">
    <property type="term" value="F:alpha,alpha-trehalase activity"/>
    <property type="evidence" value="ECO:0007669"/>
    <property type="project" value="InterPro"/>
</dbReference>
<accession>A0A2W5N353</accession>
<dbReference type="PRINTS" id="PR00744">
    <property type="entry name" value="GLHYDRLASE37"/>
</dbReference>
<dbReference type="SUPFAM" id="SSF48208">
    <property type="entry name" value="Six-hairpin glycosidases"/>
    <property type="match status" value="1"/>
</dbReference>